<evidence type="ECO:0000313" key="2">
    <source>
        <dbReference type="EMBL" id="QDU26622.1"/>
    </source>
</evidence>
<evidence type="ECO:0000256" key="1">
    <source>
        <dbReference type="SAM" id="SignalP"/>
    </source>
</evidence>
<sequence length="430" mass="47062" precursor="true">MNSLKRCALSRRTFLRSVGVSLSLPLFDAMTPALARAAEQDTARRLVAVQTNLGIMPHLFFPEMEGSDYELSPYLKLLEPVRRDFTVFSGLSHPGVDGGHANEKAFLTGAPHPAGAGFRNTVSLDQVVAEQVGSRTRLPSLTLNVSAGNGTSSMSFTRAGVAIPAESSVAALYKRLFIQGTAQETAARVEDLKAGRSLLDSVRARAGRLEMTVGPADRRRLDQYFTSIRELEQQLLQAEAWEYKPKPQVSLAEPKDVDGPALLISQLRMMFDLIRLALETDSTRVVSLYVVPLGTLSAIPGVEHETHSLTHHGNRPEMIDELRKIEEAQLAAVRDFLLGLQTANETGTSLLDRTAVVYGTCMGNANGHTNKNWPMLLAGGGFKHGRHLAFDRDRNYPLANLYVSLLQRLGFESDRFASSTGTMRGLEMTA</sequence>
<dbReference type="Proteomes" id="UP000315017">
    <property type="component" value="Chromosome"/>
</dbReference>
<reference evidence="2 3" key="1">
    <citation type="submission" date="2019-02" db="EMBL/GenBank/DDBJ databases">
        <title>Deep-cultivation of Planctomycetes and their phenomic and genomic characterization uncovers novel biology.</title>
        <authorList>
            <person name="Wiegand S."/>
            <person name="Jogler M."/>
            <person name="Boedeker C."/>
            <person name="Pinto D."/>
            <person name="Vollmers J."/>
            <person name="Rivas-Marin E."/>
            <person name="Kohn T."/>
            <person name="Peeters S.H."/>
            <person name="Heuer A."/>
            <person name="Rast P."/>
            <person name="Oberbeckmann S."/>
            <person name="Bunk B."/>
            <person name="Jeske O."/>
            <person name="Meyerdierks A."/>
            <person name="Storesund J.E."/>
            <person name="Kallscheuer N."/>
            <person name="Luecker S."/>
            <person name="Lage O.M."/>
            <person name="Pohl T."/>
            <person name="Merkel B.J."/>
            <person name="Hornburger P."/>
            <person name="Mueller R.-W."/>
            <person name="Bruemmer F."/>
            <person name="Labrenz M."/>
            <person name="Spormann A.M."/>
            <person name="Op den Camp H."/>
            <person name="Overmann J."/>
            <person name="Amann R."/>
            <person name="Jetten M.S.M."/>
            <person name="Mascher T."/>
            <person name="Medema M.H."/>
            <person name="Devos D.P."/>
            <person name="Kaster A.-K."/>
            <person name="Ovreas L."/>
            <person name="Rohde M."/>
            <person name="Galperin M.Y."/>
            <person name="Jogler C."/>
        </authorList>
    </citation>
    <scope>NUCLEOTIDE SEQUENCE [LARGE SCALE GENOMIC DNA]</scope>
    <source>
        <strain evidence="2 3">ETA_A8</strain>
    </source>
</reference>
<dbReference type="Pfam" id="PF07586">
    <property type="entry name" value="HXXSHH"/>
    <property type="match status" value="1"/>
</dbReference>
<dbReference type="OrthoDB" id="9146593at2"/>
<evidence type="ECO:0008006" key="4">
    <source>
        <dbReference type="Google" id="ProtNLM"/>
    </source>
</evidence>
<dbReference type="EMBL" id="CP036274">
    <property type="protein sequence ID" value="QDU26622.1"/>
    <property type="molecule type" value="Genomic_DNA"/>
</dbReference>
<gene>
    <name evidence="2" type="ORF">ETAA8_17020</name>
</gene>
<organism evidence="2 3">
    <name type="scientific">Anatilimnocola aggregata</name>
    <dbReference type="NCBI Taxonomy" id="2528021"/>
    <lineage>
        <taxon>Bacteria</taxon>
        <taxon>Pseudomonadati</taxon>
        <taxon>Planctomycetota</taxon>
        <taxon>Planctomycetia</taxon>
        <taxon>Pirellulales</taxon>
        <taxon>Pirellulaceae</taxon>
        <taxon>Anatilimnocola</taxon>
    </lineage>
</organism>
<name>A0A517Y8Z4_9BACT</name>
<accession>A0A517Y8Z4</accession>
<feature type="signal peptide" evidence="1">
    <location>
        <begin position="1"/>
        <end position="37"/>
    </location>
</feature>
<proteinExistence type="predicted"/>
<evidence type="ECO:0000313" key="3">
    <source>
        <dbReference type="Proteomes" id="UP000315017"/>
    </source>
</evidence>
<keyword evidence="3" id="KW-1185">Reference proteome</keyword>
<dbReference type="InterPro" id="IPR006311">
    <property type="entry name" value="TAT_signal"/>
</dbReference>
<dbReference type="KEGG" id="aagg:ETAA8_17020"/>
<dbReference type="AlphaFoldDB" id="A0A517Y8Z4"/>
<dbReference type="InterPro" id="IPR011447">
    <property type="entry name" value="DUF1552"/>
</dbReference>
<keyword evidence="1" id="KW-0732">Signal</keyword>
<dbReference type="RefSeq" id="WP_145087363.1">
    <property type="nucleotide sequence ID" value="NZ_CP036274.1"/>
</dbReference>
<feature type="chain" id="PRO_5021876413" description="DUF1552 domain-containing protein" evidence="1">
    <location>
        <begin position="38"/>
        <end position="430"/>
    </location>
</feature>
<dbReference type="PROSITE" id="PS51318">
    <property type="entry name" value="TAT"/>
    <property type="match status" value="1"/>
</dbReference>
<protein>
    <recommendedName>
        <fullName evidence="4">DUF1552 domain-containing protein</fullName>
    </recommendedName>
</protein>